<dbReference type="GO" id="GO:0020037">
    <property type="term" value="F:heme binding"/>
    <property type="evidence" value="ECO:0007669"/>
    <property type="project" value="InterPro"/>
</dbReference>
<name>A0A5B2VYT9_9BACT</name>
<keyword evidence="7 9" id="KW-0408">Iron</keyword>
<comment type="cofactor">
    <cofactor evidence="8">
        <name>heme</name>
        <dbReference type="ChEBI" id="CHEBI:30413"/>
    </cofactor>
    <text evidence="8">Binds 2 heme groups.</text>
</comment>
<evidence type="ECO:0000256" key="5">
    <source>
        <dbReference type="ARBA" id="ARBA00022764"/>
    </source>
</evidence>
<feature type="domain" description="Cytochrome c" evidence="11">
    <location>
        <begin position="212"/>
        <end position="336"/>
    </location>
</feature>
<evidence type="ECO:0000256" key="9">
    <source>
        <dbReference type="PIRSR" id="PIRSR000294-2"/>
    </source>
</evidence>
<keyword evidence="13" id="KW-1185">Reference proteome</keyword>
<accession>A0A5B2VYT9</accession>
<keyword evidence="5" id="KW-0574">Periplasm</keyword>
<feature type="binding site" description="covalent" evidence="8">
    <location>
        <position position="225"/>
    </location>
    <ligand>
        <name>heme c</name>
        <dbReference type="ChEBI" id="CHEBI:61717"/>
        <label>2</label>
    </ligand>
</feature>
<feature type="binding site" description="axial binding residue" evidence="9">
    <location>
        <position position="229"/>
    </location>
    <ligand>
        <name>heme c</name>
        <dbReference type="ChEBI" id="CHEBI:61717"/>
        <label>2</label>
    </ligand>
    <ligandPart>
        <name>Fe</name>
        <dbReference type="ChEBI" id="CHEBI:18248"/>
    </ligandPart>
</feature>
<evidence type="ECO:0000313" key="13">
    <source>
        <dbReference type="Proteomes" id="UP000324611"/>
    </source>
</evidence>
<dbReference type="GO" id="GO:0042597">
    <property type="term" value="C:periplasmic space"/>
    <property type="evidence" value="ECO:0007669"/>
    <property type="project" value="UniProtKB-SubCell"/>
</dbReference>
<dbReference type="Gene3D" id="1.10.760.10">
    <property type="entry name" value="Cytochrome c-like domain"/>
    <property type="match status" value="2"/>
</dbReference>
<dbReference type="InterPro" id="IPR051395">
    <property type="entry name" value="Cytochrome_c_Peroxidase/MauG"/>
</dbReference>
<keyword evidence="2 8" id="KW-0349">Heme</keyword>
<dbReference type="InterPro" id="IPR004852">
    <property type="entry name" value="Di-haem_cyt_c_peroxidsae"/>
</dbReference>
<comment type="PTM">
    <text evidence="8">Binds 2 heme groups per subunit.</text>
</comment>
<dbReference type="InterPro" id="IPR026259">
    <property type="entry name" value="MauG/Cytc_peroxidase"/>
</dbReference>
<dbReference type="Pfam" id="PF03150">
    <property type="entry name" value="CCP_MauG"/>
    <property type="match status" value="1"/>
</dbReference>
<keyword evidence="3 9" id="KW-0479">Metal-binding</keyword>
<sequence>MKIKLLVFAAGLLFIAGVNTFSGLADNAFNTGDTVLFKTPENFPSPVYTFQGNPLTLNGFKLGRELFYDPILSKDRSISCANCHQQFAAFAQLDHPVSHGVDDCLGTRNTPALFNLAWQQEFMWDGGVNHIEVSPLNALTSDCEMANNLPEIVDRLKKSDKYIALFQQAFHTTDINSQLLLKALTQFTGTLISANAKYDKVMRHEEGAQFDSEEAAGYTLFKAKCAACHREPLFTDLSYRSNGLDTRSDDAGRDTITHQDADHGLFKVPSLRNVEVSGPYMHDGRFDNLAQVLEHYNAGMASPDNLDPLFKPATKPGITLSMQEQTQLTAFLKTLTDHEFLTDPAFQDTHKNNEQYE</sequence>
<evidence type="ECO:0000313" key="12">
    <source>
        <dbReference type="EMBL" id="KAA2243376.1"/>
    </source>
</evidence>
<feature type="signal peptide" evidence="10">
    <location>
        <begin position="1"/>
        <end position="20"/>
    </location>
</feature>
<dbReference type="PROSITE" id="PS51007">
    <property type="entry name" value="CYTC"/>
    <property type="match status" value="1"/>
</dbReference>
<evidence type="ECO:0000256" key="10">
    <source>
        <dbReference type="SAM" id="SignalP"/>
    </source>
</evidence>
<evidence type="ECO:0000256" key="2">
    <source>
        <dbReference type="ARBA" id="ARBA00022617"/>
    </source>
</evidence>
<dbReference type="PANTHER" id="PTHR30600:SF10">
    <property type="entry name" value="BLL6722 PROTEIN"/>
    <property type="match status" value="1"/>
</dbReference>
<protein>
    <submittedName>
        <fullName evidence="12">C-type cytochrome</fullName>
    </submittedName>
</protein>
<gene>
    <name evidence="12" type="ORF">F0L74_12810</name>
</gene>
<dbReference type="EMBL" id="VUOC01000002">
    <property type="protein sequence ID" value="KAA2243376.1"/>
    <property type="molecule type" value="Genomic_DNA"/>
</dbReference>
<reference evidence="12 13" key="2">
    <citation type="submission" date="2019-09" db="EMBL/GenBank/DDBJ databases">
        <authorList>
            <person name="Jin C."/>
        </authorList>
    </citation>
    <scope>NUCLEOTIDE SEQUENCE [LARGE SCALE GENOMIC DNA]</scope>
    <source>
        <strain evidence="12 13">BN140078</strain>
    </source>
</reference>
<dbReference type="AlphaFoldDB" id="A0A5B2VYT9"/>
<dbReference type="GO" id="GO:0009055">
    <property type="term" value="F:electron transfer activity"/>
    <property type="evidence" value="ECO:0007669"/>
    <property type="project" value="InterPro"/>
</dbReference>
<dbReference type="Proteomes" id="UP000324611">
    <property type="component" value="Unassembled WGS sequence"/>
</dbReference>
<dbReference type="SUPFAM" id="SSF46626">
    <property type="entry name" value="Cytochrome c"/>
    <property type="match status" value="2"/>
</dbReference>
<evidence type="ECO:0000256" key="1">
    <source>
        <dbReference type="ARBA" id="ARBA00004418"/>
    </source>
</evidence>
<organism evidence="12 13">
    <name type="scientific">Chitinophaga agrisoli</name>
    <dbReference type="NCBI Taxonomy" id="2607653"/>
    <lineage>
        <taxon>Bacteria</taxon>
        <taxon>Pseudomonadati</taxon>
        <taxon>Bacteroidota</taxon>
        <taxon>Chitinophagia</taxon>
        <taxon>Chitinophagales</taxon>
        <taxon>Chitinophagaceae</taxon>
        <taxon>Chitinophaga</taxon>
    </lineage>
</organism>
<dbReference type="InterPro" id="IPR036909">
    <property type="entry name" value="Cyt_c-like_dom_sf"/>
</dbReference>
<dbReference type="RefSeq" id="WP_149838252.1">
    <property type="nucleotide sequence ID" value="NZ_VUOC01000002.1"/>
</dbReference>
<comment type="caution">
    <text evidence="12">The sequence shown here is derived from an EMBL/GenBank/DDBJ whole genome shotgun (WGS) entry which is preliminary data.</text>
</comment>
<dbReference type="InterPro" id="IPR009056">
    <property type="entry name" value="Cyt_c-like_dom"/>
</dbReference>
<evidence type="ECO:0000256" key="4">
    <source>
        <dbReference type="ARBA" id="ARBA00022729"/>
    </source>
</evidence>
<feature type="chain" id="PRO_5022985231" evidence="10">
    <location>
        <begin position="21"/>
        <end position="357"/>
    </location>
</feature>
<keyword evidence="4 10" id="KW-0732">Signal</keyword>
<reference evidence="12 13" key="1">
    <citation type="submission" date="2019-09" db="EMBL/GenBank/DDBJ databases">
        <title>Chitinophaga ginsengihumi sp. nov., isolated from soil of ginseng rhizosphere.</title>
        <authorList>
            <person name="Lee J."/>
        </authorList>
    </citation>
    <scope>NUCLEOTIDE SEQUENCE [LARGE SCALE GENOMIC DNA]</scope>
    <source>
        <strain evidence="12 13">BN140078</strain>
    </source>
</reference>
<feature type="binding site" description="covalent" evidence="8">
    <location>
        <position position="83"/>
    </location>
    <ligand>
        <name>heme c</name>
        <dbReference type="ChEBI" id="CHEBI:61717"/>
        <label>1</label>
    </ligand>
</feature>
<comment type="subcellular location">
    <subcellularLocation>
        <location evidence="1">Periplasm</location>
    </subcellularLocation>
</comment>
<dbReference type="PANTHER" id="PTHR30600">
    <property type="entry name" value="CYTOCHROME C PEROXIDASE-RELATED"/>
    <property type="match status" value="1"/>
</dbReference>
<feature type="binding site" description="covalent" evidence="8">
    <location>
        <position position="80"/>
    </location>
    <ligand>
        <name>heme c</name>
        <dbReference type="ChEBI" id="CHEBI:61717"/>
        <label>1</label>
    </ligand>
</feature>
<evidence type="ECO:0000256" key="7">
    <source>
        <dbReference type="ARBA" id="ARBA00023004"/>
    </source>
</evidence>
<proteinExistence type="predicted"/>
<evidence type="ECO:0000256" key="3">
    <source>
        <dbReference type="ARBA" id="ARBA00022723"/>
    </source>
</evidence>
<feature type="binding site" description="covalent" evidence="8">
    <location>
        <position position="228"/>
    </location>
    <ligand>
        <name>heme c</name>
        <dbReference type="ChEBI" id="CHEBI:61717"/>
        <label>2</label>
    </ligand>
</feature>
<dbReference type="GO" id="GO:0046872">
    <property type="term" value="F:metal ion binding"/>
    <property type="evidence" value="ECO:0007669"/>
    <property type="project" value="UniProtKB-KW"/>
</dbReference>
<evidence type="ECO:0000259" key="11">
    <source>
        <dbReference type="PROSITE" id="PS51007"/>
    </source>
</evidence>
<dbReference type="GO" id="GO:0004130">
    <property type="term" value="F:cytochrome-c peroxidase activity"/>
    <property type="evidence" value="ECO:0007669"/>
    <property type="project" value="TreeGrafter"/>
</dbReference>
<evidence type="ECO:0000256" key="8">
    <source>
        <dbReference type="PIRSR" id="PIRSR000294-1"/>
    </source>
</evidence>
<keyword evidence="6" id="KW-0560">Oxidoreductase</keyword>
<dbReference type="PIRSF" id="PIRSF000294">
    <property type="entry name" value="Cytochrome-c_peroxidase"/>
    <property type="match status" value="1"/>
</dbReference>
<feature type="binding site" description="axial binding residue" evidence="9">
    <location>
        <position position="84"/>
    </location>
    <ligand>
        <name>heme c</name>
        <dbReference type="ChEBI" id="CHEBI:61717"/>
        <label>1</label>
    </ligand>
    <ligandPart>
        <name>Fe</name>
        <dbReference type="ChEBI" id="CHEBI:18248"/>
    </ligandPart>
</feature>
<evidence type="ECO:0000256" key="6">
    <source>
        <dbReference type="ARBA" id="ARBA00023002"/>
    </source>
</evidence>